<evidence type="ECO:0000313" key="1">
    <source>
        <dbReference type="EMBL" id="KAK4230502.1"/>
    </source>
</evidence>
<reference evidence="1" key="1">
    <citation type="journal article" date="2023" name="Mol. Phylogenet. Evol.">
        <title>Genome-scale phylogeny and comparative genomics of the fungal order Sordariales.</title>
        <authorList>
            <person name="Hensen N."/>
            <person name="Bonometti L."/>
            <person name="Westerberg I."/>
            <person name="Brannstrom I.O."/>
            <person name="Guillou S."/>
            <person name="Cros-Aarteil S."/>
            <person name="Calhoun S."/>
            <person name="Haridas S."/>
            <person name="Kuo A."/>
            <person name="Mondo S."/>
            <person name="Pangilinan J."/>
            <person name="Riley R."/>
            <person name="LaButti K."/>
            <person name="Andreopoulos B."/>
            <person name="Lipzen A."/>
            <person name="Chen C."/>
            <person name="Yan M."/>
            <person name="Daum C."/>
            <person name="Ng V."/>
            <person name="Clum A."/>
            <person name="Steindorff A."/>
            <person name="Ohm R.A."/>
            <person name="Martin F."/>
            <person name="Silar P."/>
            <person name="Natvig D.O."/>
            <person name="Lalanne C."/>
            <person name="Gautier V."/>
            <person name="Ament-Velasquez S.L."/>
            <person name="Kruys A."/>
            <person name="Hutchinson M.I."/>
            <person name="Powell A.J."/>
            <person name="Barry K."/>
            <person name="Miller A.N."/>
            <person name="Grigoriev I.V."/>
            <person name="Debuchy R."/>
            <person name="Gladieux P."/>
            <person name="Hiltunen Thoren M."/>
            <person name="Johannesson H."/>
        </authorList>
    </citation>
    <scope>NUCLEOTIDE SEQUENCE</scope>
    <source>
        <strain evidence="1">CBS 990.96</strain>
    </source>
</reference>
<protein>
    <submittedName>
        <fullName evidence="1">Uncharacterized protein</fullName>
    </submittedName>
</protein>
<name>A0AAN7BW22_9PEZI</name>
<accession>A0AAN7BW22</accession>
<comment type="caution">
    <text evidence="1">The sequence shown here is derived from an EMBL/GenBank/DDBJ whole genome shotgun (WGS) entry which is preliminary data.</text>
</comment>
<reference evidence="1" key="2">
    <citation type="submission" date="2023-05" db="EMBL/GenBank/DDBJ databases">
        <authorList>
            <consortium name="Lawrence Berkeley National Laboratory"/>
            <person name="Steindorff A."/>
            <person name="Hensen N."/>
            <person name="Bonometti L."/>
            <person name="Westerberg I."/>
            <person name="Brannstrom I.O."/>
            <person name="Guillou S."/>
            <person name="Cros-Aarteil S."/>
            <person name="Calhoun S."/>
            <person name="Haridas S."/>
            <person name="Kuo A."/>
            <person name="Mondo S."/>
            <person name="Pangilinan J."/>
            <person name="Riley R."/>
            <person name="Labutti K."/>
            <person name="Andreopoulos B."/>
            <person name="Lipzen A."/>
            <person name="Chen C."/>
            <person name="Yanf M."/>
            <person name="Daum C."/>
            <person name="Ng V."/>
            <person name="Clum A."/>
            <person name="Ohm R."/>
            <person name="Martin F."/>
            <person name="Silar P."/>
            <person name="Natvig D."/>
            <person name="Lalanne C."/>
            <person name="Gautier V."/>
            <person name="Ament-Velasquez S.L."/>
            <person name="Kruys A."/>
            <person name="Hutchinson M.I."/>
            <person name="Powell A.J."/>
            <person name="Barry K."/>
            <person name="Miller A.N."/>
            <person name="Grigoriev I.V."/>
            <person name="Debuchy R."/>
            <person name="Gladieux P."/>
            <person name="Thoren M.H."/>
            <person name="Johannesson H."/>
        </authorList>
    </citation>
    <scope>NUCLEOTIDE SEQUENCE</scope>
    <source>
        <strain evidence="1">CBS 990.96</strain>
    </source>
</reference>
<sequence length="590" mass="67880">MQHSGLNIPLKLGSHGHERTQTHCGICDEQMLESQQFVTLYGNEDSTGILKNGDIHPQPYDEDRDWDILNYPEVDDNCLFKDDVIPAISKEPCGKCDEFSEPLTVHHDCHCLFKQECRGDDAAMDYMWLNERAAQLPVTYLAHWKTLGIPEMQRLPTEIIKMIRDYSSGNLFWRYNSVVTFAHQPRPPGDFPSCVVELGKVMSWERNQQPVLTDAEIWPSIVRITMDSRGLKRLERFQEMPPHQYGRSDSEAYSVFRQAKEEGPLMQFKYGLARLVKTCTWHGGNIWDTPTPPYLEELPYRICNDDFDQFFTIELGRTTGITFFIGARPEDDSHEMHRTPRNANLSRLLWKEDGAIHAIHAHTESSPSAIQTYRRLPFDVRGIVACFYMPLSPLDPIVGMRFMVIEFSNWGKFNAARTVQFAKKLSGVTTIGFSLGDTFDLESERDINVKPTTLFYQRPYVSRRIRGFGVRGETYKTSPWIYRNALEDIGCDEQLVRAQPKDMARIQIFEDSSGYLRGLLIYYNNGVQKALGQCRFGWDTIKTVIAPVELCFYCHVGPDDRESEDCSTRREESGMCRRKTAPTVCGMGMW</sequence>
<dbReference type="AlphaFoldDB" id="A0AAN7BW22"/>
<keyword evidence="2" id="KW-1185">Reference proteome</keyword>
<dbReference type="EMBL" id="MU865298">
    <property type="protein sequence ID" value="KAK4230502.1"/>
    <property type="molecule type" value="Genomic_DNA"/>
</dbReference>
<proteinExistence type="predicted"/>
<dbReference type="Proteomes" id="UP001301958">
    <property type="component" value="Unassembled WGS sequence"/>
</dbReference>
<gene>
    <name evidence="1" type="ORF">QBC38DRAFT_496493</name>
</gene>
<evidence type="ECO:0000313" key="2">
    <source>
        <dbReference type="Proteomes" id="UP001301958"/>
    </source>
</evidence>
<organism evidence="1 2">
    <name type="scientific">Podospora fimiseda</name>
    <dbReference type="NCBI Taxonomy" id="252190"/>
    <lineage>
        <taxon>Eukaryota</taxon>
        <taxon>Fungi</taxon>
        <taxon>Dikarya</taxon>
        <taxon>Ascomycota</taxon>
        <taxon>Pezizomycotina</taxon>
        <taxon>Sordariomycetes</taxon>
        <taxon>Sordariomycetidae</taxon>
        <taxon>Sordariales</taxon>
        <taxon>Podosporaceae</taxon>
        <taxon>Podospora</taxon>
    </lineage>
</organism>